<evidence type="ECO:0000256" key="8">
    <source>
        <dbReference type="ARBA" id="ARBA00023136"/>
    </source>
</evidence>
<comment type="caution">
    <text evidence="12">The sequence shown here is derived from an EMBL/GenBank/DDBJ whole genome shotgun (WGS) entry which is preliminary data.</text>
</comment>
<dbReference type="GO" id="GO:0005886">
    <property type="term" value="C:plasma membrane"/>
    <property type="evidence" value="ECO:0007669"/>
    <property type="project" value="UniProtKB-SubCell"/>
</dbReference>
<keyword evidence="3" id="KW-1003">Cell membrane</keyword>
<dbReference type="PANTHER" id="PTHR43394:SF1">
    <property type="entry name" value="ATP-BINDING CASSETTE SUB-FAMILY B MEMBER 10, MITOCHONDRIAL"/>
    <property type="match status" value="1"/>
</dbReference>
<comment type="subcellular location">
    <subcellularLocation>
        <location evidence="1">Cell membrane</location>
        <topology evidence="1">Multi-pass membrane protein</topology>
    </subcellularLocation>
</comment>
<sequence>MKILLHYLQPYRWLVVLALLLAAINQSFSMLDPYFFGKLFDEYITHPHEYGHFDNNKQFIKIADRSEHEYITGVLWYLLMLIGVAMVSRIAKAFQDYFSNVIVQKFGAKIFTDGLRHSMKLPYQDFEDQRSGETLSILTKVRSDTERFIISFINVLFGIIVGVVFITVYSFNLHWSIMPIYVAGIVFLSVLTSLLSKKIKIIQKNIVKETTALAGSTTESLRNIELVKSLGLTTQEIDRLNKNTYKILGLELRKVKSLRTLSFIQGTFVNFLRQVIMFTLLWLVFSGELTAGEVMTLTFYSFFIFGPLQEIGNIILAYREAEASLNNFHNLMQRTVEPKPTAPHKVGNIETLDFSNVSFKHQTAHFKALDNINFSIQRGETIAFVGPSGSGKSTLVKLLVGLYRQQTGTIKYNNIDCEEIDFDELRSQIGFVTQDTQLFAGTIKENLTFVSPNASEEDLTDALHKASCEGLLSRAEKGIETVIGEGGLKLSGGEKQRISIARSLLRHPRLLIFDEATSALDSITEEEITSTIKNISAQREQITVLIAHRLSTIMHADTIYVLEKGQVIETGSHQELLAEKGLYYAMWRQQIGERKFATAVV</sequence>
<feature type="transmembrane region" description="Helical" evidence="9">
    <location>
        <begin position="74"/>
        <end position="91"/>
    </location>
</feature>
<feature type="domain" description="ABC transporter" evidence="10">
    <location>
        <begin position="352"/>
        <end position="589"/>
    </location>
</feature>
<evidence type="ECO:0000256" key="3">
    <source>
        <dbReference type="ARBA" id="ARBA00022475"/>
    </source>
</evidence>
<feature type="transmembrane region" description="Helical" evidence="9">
    <location>
        <begin position="177"/>
        <end position="195"/>
    </location>
</feature>
<organism evidence="12 13">
    <name type="scientific">Limnovirga soli</name>
    <dbReference type="NCBI Taxonomy" id="2656915"/>
    <lineage>
        <taxon>Bacteria</taxon>
        <taxon>Pseudomonadati</taxon>
        <taxon>Bacteroidota</taxon>
        <taxon>Chitinophagia</taxon>
        <taxon>Chitinophagales</taxon>
        <taxon>Chitinophagaceae</taxon>
        <taxon>Limnovirga</taxon>
    </lineage>
</organism>
<dbReference type="InterPro" id="IPR003439">
    <property type="entry name" value="ABC_transporter-like_ATP-bd"/>
</dbReference>
<dbReference type="AlphaFoldDB" id="A0A8J8FAT3"/>
<dbReference type="GO" id="GO:0015421">
    <property type="term" value="F:ABC-type oligopeptide transporter activity"/>
    <property type="evidence" value="ECO:0007669"/>
    <property type="project" value="TreeGrafter"/>
</dbReference>
<dbReference type="FunFam" id="3.40.50.300:FF:000299">
    <property type="entry name" value="ABC transporter ATP-binding protein/permease"/>
    <property type="match status" value="1"/>
</dbReference>
<keyword evidence="6 12" id="KW-0067">ATP-binding</keyword>
<evidence type="ECO:0000256" key="5">
    <source>
        <dbReference type="ARBA" id="ARBA00022741"/>
    </source>
</evidence>
<keyword evidence="5" id="KW-0547">Nucleotide-binding</keyword>
<dbReference type="Pfam" id="PF00005">
    <property type="entry name" value="ABC_tran"/>
    <property type="match status" value="1"/>
</dbReference>
<proteinExistence type="predicted"/>
<dbReference type="InterPro" id="IPR027417">
    <property type="entry name" value="P-loop_NTPase"/>
</dbReference>
<accession>A0A8J8FAT3</accession>
<dbReference type="SUPFAM" id="SSF90123">
    <property type="entry name" value="ABC transporter transmembrane region"/>
    <property type="match status" value="1"/>
</dbReference>
<keyword evidence="8 9" id="KW-0472">Membrane</keyword>
<evidence type="ECO:0000313" key="13">
    <source>
        <dbReference type="Proteomes" id="UP000598971"/>
    </source>
</evidence>
<keyword evidence="7 9" id="KW-1133">Transmembrane helix</keyword>
<evidence type="ECO:0000259" key="11">
    <source>
        <dbReference type="PROSITE" id="PS50929"/>
    </source>
</evidence>
<keyword evidence="4 9" id="KW-0812">Transmembrane</keyword>
<evidence type="ECO:0000256" key="4">
    <source>
        <dbReference type="ARBA" id="ARBA00022692"/>
    </source>
</evidence>
<evidence type="ECO:0000256" key="7">
    <source>
        <dbReference type="ARBA" id="ARBA00022989"/>
    </source>
</evidence>
<evidence type="ECO:0000256" key="1">
    <source>
        <dbReference type="ARBA" id="ARBA00004651"/>
    </source>
</evidence>
<dbReference type="PROSITE" id="PS00211">
    <property type="entry name" value="ABC_TRANSPORTER_1"/>
    <property type="match status" value="1"/>
</dbReference>
<name>A0A8J8FAT3_9BACT</name>
<dbReference type="Gene3D" id="1.20.1560.10">
    <property type="entry name" value="ABC transporter type 1, transmembrane domain"/>
    <property type="match status" value="1"/>
</dbReference>
<dbReference type="InterPro" id="IPR011527">
    <property type="entry name" value="ABC1_TM_dom"/>
</dbReference>
<dbReference type="CDD" id="cd07346">
    <property type="entry name" value="ABC_6TM_exporters"/>
    <property type="match status" value="1"/>
</dbReference>
<dbReference type="SUPFAM" id="SSF52540">
    <property type="entry name" value="P-loop containing nucleoside triphosphate hydrolases"/>
    <property type="match status" value="1"/>
</dbReference>
<evidence type="ECO:0000313" key="12">
    <source>
        <dbReference type="EMBL" id="NNV54147.1"/>
    </source>
</evidence>
<evidence type="ECO:0000259" key="10">
    <source>
        <dbReference type="PROSITE" id="PS50893"/>
    </source>
</evidence>
<dbReference type="EMBL" id="WHPF01000001">
    <property type="protein sequence ID" value="NNV54147.1"/>
    <property type="molecule type" value="Genomic_DNA"/>
</dbReference>
<reference evidence="12" key="1">
    <citation type="submission" date="2019-10" db="EMBL/GenBank/DDBJ databases">
        <title>Draft genome sequence of Panacibacter sp. KCS-6.</title>
        <authorList>
            <person name="Yim K.J."/>
        </authorList>
    </citation>
    <scope>NUCLEOTIDE SEQUENCE</scope>
    <source>
        <strain evidence="12">KCS-6</strain>
    </source>
</reference>
<feature type="transmembrane region" description="Helical" evidence="9">
    <location>
        <begin position="148"/>
        <end position="171"/>
    </location>
</feature>
<dbReference type="Gene3D" id="3.40.50.300">
    <property type="entry name" value="P-loop containing nucleotide triphosphate hydrolases"/>
    <property type="match status" value="1"/>
</dbReference>
<dbReference type="InterPro" id="IPR003593">
    <property type="entry name" value="AAA+_ATPase"/>
</dbReference>
<dbReference type="PROSITE" id="PS50929">
    <property type="entry name" value="ABC_TM1F"/>
    <property type="match status" value="1"/>
</dbReference>
<keyword evidence="2" id="KW-0813">Transport</keyword>
<evidence type="ECO:0000256" key="2">
    <source>
        <dbReference type="ARBA" id="ARBA00022448"/>
    </source>
</evidence>
<evidence type="ECO:0000256" key="9">
    <source>
        <dbReference type="SAM" id="Phobius"/>
    </source>
</evidence>
<dbReference type="InterPro" id="IPR017871">
    <property type="entry name" value="ABC_transporter-like_CS"/>
</dbReference>
<dbReference type="SMART" id="SM00382">
    <property type="entry name" value="AAA"/>
    <property type="match status" value="1"/>
</dbReference>
<evidence type="ECO:0000256" key="6">
    <source>
        <dbReference type="ARBA" id="ARBA00022840"/>
    </source>
</evidence>
<feature type="domain" description="ABC transmembrane type-1" evidence="11">
    <location>
        <begin position="16"/>
        <end position="320"/>
    </location>
</feature>
<dbReference type="PROSITE" id="PS50893">
    <property type="entry name" value="ABC_TRANSPORTER_2"/>
    <property type="match status" value="1"/>
</dbReference>
<dbReference type="InterPro" id="IPR039421">
    <property type="entry name" value="Type_1_exporter"/>
</dbReference>
<dbReference type="RefSeq" id="WP_171606053.1">
    <property type="nucleotide sequence ID" value="NZ_WHPF01000001.1"/>
</dbReference>
<gene>
    <name evidence="12" type="ORF">GD597_01660</name>
</gene>
<dbReference type="GO" id="GO:0005524">
    <property type="term" value="F:ATP binding"/>
    <property type="evidence" value="ECO:0007669"/>
    <property type="project" value="UniProtKB-KW"/>
</dbReference>
<dbReference type="Pfam" id="PF00664">
    <property type="entry name" value="ABC_membrane"/>
    <property type="match status" value="1"/>
</dbReference>
<dbReference type="InterPro" id="IPR036640">
    <property type="entry name" value="ABC1_TM_sf"/>
</dbReference>
<dbReference type="PANTHER" id="PTHR43394">
    <property type="entry name" value="ATP-DEPENDENT PERMEASE MDL1, MITOCHONDRIAL"/>
    <property type="match status" value="1"/>
</dbReference>
<dbReference type="Proteomes" id="UP000598971">
    <property type="component" value="Unassembled WGS sequence"/>
</dbReference>
<dbReference type="GO" id="GO:0016887">
    <property type="term" value="F:ATP hydrolysis activity"/>
    <property type="evidence" value="ECO:0007669"/>
    <property type="project" value="InterPro"/>
</dbReference>
<protein>
    <submittedName>
        <fullName evidence="12">ATP-binding cassette domain-containing protein</fullName>
    </submittedName>
</protein>
<keyword evidence="13" id="KW-1185">Reference proteome</keyword>